<dbReference type="AlphaFoldDB" id="A0A8H6RZH0"/>
<feature type="region of interest" description="Disordered" evidence="1">
    <location>
        <begin position="166"/>
        <end position="185"/>
    </location>
</feature>
<comment type="caution">
    <text evidence="2">The sequence shown here is derived from an EMBL/GenBank/DDBJ whole genome shotgun (WGS) entry which is preliminary data.</text>
</comment>
<feature type="region of interest" description="Disordered" evidence="1">
    <location>
        <begin position="17"/>
        <end position="56"/>
    </location>
</feature>
<accession>A0A8H6RZH0</accession>
<reference evidence="2" key="1">
    <citation type="submission" date="2020-05" db="EMBL/GenBank/DDBJ databases">
        <title>Mycena genomes resolve the evolution of fungal bioluminescence.</title>
        <authorList>
            <person name="Tsai I.J."/>
        </authorList>
    </citation>
    <scope>NUCLEOTIDE SEQUENCE</scope>
    <source>
        <strain evidence="2">110903Hualien_Pintung</strain>
    </source>
</reference>
<sequence>MSSSPYSLFFTSGLHYHPFDEPEPENEPHSPVLKATAGPRSPVPRKRRSSLTAAVSPVSAIKLKSPTRAAGNAWHIANVAAHSPSRSRSGSLSVATEDSSMVGRMRSGSLTNRLRARKPLTSKRPVALLFAPTQPPSAPLPDLPGAAQARPPLTRLTIQPQALPVPDVFHSAPAGPVSPTPSSPSVDFYHPPGVWMGFNAIEEEMRDD</sequence>
<dbReference type="EMBL" id="JACAZE010000030">
    <property type="protein sequence ID" value="KAF7289092.1"/>
    <property type="molecule type" value="Genomic_DNA"/>
</dbReference>
<evidence type="ECO:0000313" key="3">
    <source>
        <dbReference type="Proteomes" id="UP000613580"/>
    </source>
</evidence>
<name>A0A8H6RZH0_MYCCL</name>
<dbReference type="OrthoDB" id="3062963at2759"/>
<keyword evidence="3" id="KW-1185">Reference proteome</keyword>
<protein>
    <submittedName>
        <fullName evidence="2">Uncharacterized protein</fullName>
    </submittedName>
</protein>
<evidence type="ECO:0000313" key="2">
    <source>
        <dbReference type="EMBL" id="KAF7289092.1"/>
    </source>
</evidence>
<gene>
    <name evidence="2" type="ORF">HMN09_01357400</name>
</gene>
<proteinExistence type="predicted"/>
<evidence type="ECO:0000256" key="1">
    <source>
        <dbReference type="SAM" id="MobiDB-lite"/>
    </source>
</evidence>
<feature type="region of interest" description="Disordered" evidence="1">
    <location>
        <begin position="81"/>
        <end position="100"/>
    </location>
</feature>
<dbReference type="Proteomes" id="UP000613580">
    <property type="component" value="Unassembled WGS sequence"/>
</dbReference>
<organism evidence="2 3">
    <name type="scientific">Mycena chlorophos</name>
    <name type="common">Agaric fungus</name>
    <name type="synonym">Agaricus chlorophos</name>
    <dbReference type="NCBI Taxonomy" id="658473"/>
    <lineage>
        <taxon>Eukaryota</taxon>
        <taxon>Fungi</taxon>
        <taxon>Dikarya</taxon>
        <taxon>Basidiomycota</taxon>
        <taxon>Agaricomycotina</taxon>
        <taxon>Agaricomycetes</taxon>
        <taxon>Agaricomycetidae</taxon>
        <taxon>Agaricales</taxon>
        <taxon>Marasmiineae</taxon>
        <taxon>Mycenaceae</taxon>
        <taxon>Mycena</taxon>
    </lineage>
</organism>
<feature type="compositionally biased region" description="Low complexity" evidence="1">
    <location>
        <begin position="83"/>
        <end position="93"/>
    </location>
</feature>